<feature type="transmembrane region" description="Helical" evidence="1">
    <location>
        <begin position="42"/>
        <end position="67"/>
    </location>
</feature>
<evidence type="ECO:0000313" key="2">
    <source>
        <dbReference type="EMBL" id="KAF8657010.1"/>
    </source>
</evidence>
<dbReference type="Proteomes" id="UP000636709">
    <property type="component" value="Unassembled WGS sequence"/>
</dbReference>
<reference evidence="2" key="1">
    <citation type="submission" date="2020-07" db="EMBL/GenBank/DDBJ databases">
        <title>Genome sequence and genetic diversity analysis of an under-domesticated orphan crop, white fonio (Digitaria exilis).</title>
        <authorList>
            <person name="Bennetzen J.L."/>
            <person name="Chen S."/>
            <person name="Ma X."/>
            <person name="Wang X."/>
            <person name="Yssel A.E.J."/>
            <person name="Chaluvadi S.R."/>
            <person name="Johnson M."/>
            <person name="Gangashetty P."/>
            <person name="Hamidou F."/>
            <person name="Sanogo M.D."/>
            <person name="Zwaenepoel A."/>
            <person name="Wallace J."/>
            <person name="Van De Peer Y."/>
            <person name="Van Deynze A."/>
        </authorList>
    </citation>
    <scope>NUCLEOTIDE SEQUENCE</scope>
    <source>
        <tissue evidence="2">Leaves</tissue>
    </source>
</reference>
<comment type="caution">
    <text evidence="2">The sequence shown here is derived from an EMBL/GenBank/DDBJ whole genome shotgun (WGS) entry which is preliminary data.</text>
</comment>
<proteinExistence type="predicted"/>
<dbReference type="OrthoDB" id="8904098at2759"/>
<dbReference type="InterPro" id="IPR036259">
    <property type="entry name" value="MFS_trans_sf"/>
</dbReference>
<dbReference type="Gene3D" id="1.20.1250.20">
    <property type="entry name" value="MFS general substrate transporter like domains"/>
    <property type="match status" value="2"/>
</dbReference>
<organism evidence="2 3">
    <name type="scientific">Digitaria exilis</name>
    <dbReference type="NCBI Taxonomy" id="1010633"/>
    <lineage>
        <taxon>Eukaryota</taxon>
        <taxon>Viridiplantae</taxon>
        <taxon>Streptophyta</taxon>
        <taxon>Embryophyta</taxon>
        <taxon>Tracheophyta</taxon>
        <taxon>Spermatophyta</taxon>
        <taxon>Magnoliopsida</taxon>
        <taxon>Liliopsida</taxon>
        <taxon>Poales</taxon>
        <taxon>Poaceae</taxon>
        <taxon>PACMAD clade</taxon>
        <taxon>Panicoideae</taxon>
        <taxon>Panicodae</taxon>
        <taxon>Paniceae</taxon>
        <taxon>Anthephorinae</taxon>
        <taxon>Digitaria</taxon>
    </lineage>
</organism>
<accession>A0A835AEQ7</accession>
<evidence type="ECO:0000256" key="1">
    <source>
        <dbReference type="SAM" id="Phobius"/>
    </source>
</evidence>
<keyword evidence="1" id="KW-0812">Transmembrane</keyword>
<dbReference type="PANTHER" id="PTHR11654">
    <property type="entry name" value="OLIGOPEPTIDE TRANSPORTER-RELATED"/>
    <property type="match status" value="1"/>
</dbReference>
<evidence type="ECO:0000313" key="3">
    <source>
        <dbReference type="Proteomes" id="UP000636709"/>
    </source>
</evidence>
<keyword evidence="1" id="KW-0472">Membrane</keyword>
<keyword evidence="3" id="KW-1185">Reference proteome</keyword>
<gene>
    <name evidence="2" type="ORF">HU200_060344</name>
</gene>
<dbReference type="AlphaFoldDB" id="A0A835AEQ7"/>
<protein>
    <submittedName>
        <fullName evidence="2">Uncharacterized protein</fullName>
    </submittedName>
</protein>
<dbReference type="EMBL" id="JACEFO010002512">
    <property type="protein sequence ID" value="KAF8657010.1"/>
    <property type="molecule type" value="Genomic_DNA"/>
</dbReference>
<keyword evidence="1" id="KW-1133">Transmembrane helix</keyword>
<name>A0A835AEQ7_9POAL</name>
<sequence length="255" mass="26450">MSSPSCCSRSPPRCRPSGLLTACAALSSSASCQQASPGQFAVLYAAVCALVVVVVAGTRFTAVTFGADQFGSARDQDTFYIVSLYASCLVGETAIVYLQESVSWPPGPWDSESASVASLAMLLLGARLPEARPSSAQPFARLASMSGSTTARIGPGDVVNISAMVAAALVERRWLGVVHAHHSEDDEAAGKVVATMSILWLFIPLGLVGVGKALHLPGLLTGVPEDAAEHGDGHGAAAHRAGVLLRHRDRGCRRT</sequence>